<keyword evidence="1 2" id="KW-0784">Thiamine biosynthesis</keyword>
<feature type="binding site" evidence="2">
    <location>
        <position position="321"/>
    </location>
    <ligand>
        <name>substrate</name>
    </ligand>
</feature>
<dbReference type="Gene3D" id="3.90.650.10">
    <property type="entry name" value="PurM-like C-terminal domain"/>
    <property type="match status" value="1"/>
</dbReference>
<comment type="miscellaneous">
    <text evidence="2">Reaction mechanism of ThiL seems to utilize a direct, inline transfer of the gamma-phosphate of ATP to TMP rather than a phosphorylated enzyme intermediate.</text>
</comment>
<dbReference type="EMBL" id="JBBKTX010000016">
    <property type="protein sequence ID" value="MFK4753379.1"/>
    <property type="molecule type" value="Genomic_DNA"/>
</dbReference>
<keyword evidence="2" id="KW-0547">Nucleotide-binding</keyword>
<keyword evidence="2 4" id="KW-0808">Transferase</keyword>
<gene>
    <name evidence="2 4" type="primary">thiL</name>
    <name evidence="4" type="ORF">WG929_13265</name>
</gene>
<keyword evidence="2" id="KW-0460">Magnesium</keyword>
<dbReference type="InterPro" id="IPR016188">
    <property type="entry name" value="PurM-like_N"/>
</dbReference>
<reference evidence="4 5" key="1">
    <citation type="submission" date="2024-03" db="EMBL/GenBank/DDBJ databases">
        <title>High-quality draft genome sequence of Oceanobacter sp. wDCs-4.</title>
        <authorList>
            <person name="Dong C."/>
        </authorList>
    </citation>
    <scope>NUCLEOTIDE SEQUENCE [LARGE SCALE GENOMIC DNA]</scope>
    <source>
        <strain evidence="5">wDCs-4</strain>
    </source>
</reference>
<dbReference type="PANTHER" id="PTHR30270">
    <property type="entry name" value="THIAMINE-MONOPHOSPHATE KINASE"/>
    <property type="match status" value="1"/>
</dbReference>
<feature type="binding site" evidence="2">
    <location>
        <position position="79"/>
    </location>
    <ligand>
        <name>Mg(2+)</name>
        <dbReference type="ChEBI" id="CHEBI:18420"/>
        <label>4</label>
    </ligand>
</feature>
<name>A0ABW8NK81_9GAMM</name>
<feature type="binding site" evidence="2">
    <location>
        <position position="51"/>
    </location>
    <ligand>
        <name>Mg(2+)</name>
        <dbReference type="ChEBI" id="CHEBI:18420"/>
        <label>2</label>
    </ligand>
</feature>
<keyword evidence="2" id="KW-0067">ATP-binding</keyword>
<accession>A0ABW8NK81</accession>
<dbReference type="PANTHER" id="PTHR30270:SF0">
    <property type="entry name" value="THIAMINE-MONOPHOSPHATE KINASE"/>
    <property type="match status" value="1"/>
</dbReference>
<organism evidence="4 5">
    <name type="scientific">Oceanobacter antarcticus</name>
    <dbReference type="NCBI Taxonomy" id="3133425"/>
    <lineage>
        <taxon>Bacteria</taxon>
        <taxon>Pseudomonadati</taxon>
        <taxon>Pseudomonadota</taxon>
        <taxon>Gammaproteobacteria</taxon>
        <taxon>Oceanospirillales</taxon>
        <taxon>Oceanospirillaceae</taxon>
        <taxon>Oceanobacter</taxon>
    </lineage>
</organism>
<feature type="binding site" evidence="2">
    <location>
        <position position="34"/>
    </location>
    <ligand>
        <name>Mg(2+)</name>
        <dbReference type="ChEBI" id="CHEBI:18420"/>
        <label>3</label>
    </ligand>
</feature>
<feature type="binding site" evidence="2">
    <location>
        <begin position="125"/>
        <end position="126"/>
    </location>
    <ligand>
        <name>ATP</name>
        <dbReference type="ChEBI" id="CHEBI:30616"/>
    </ligand>
</feature>
<feature type="binding site" evidence="2">
    <location>
        <position position="215"/>
    </location>
    <ligand>
        <name>Mg(2+)</name>
        <dbReference type="ChEBI" id="CHEBI:18420"/>
        <label>3</label>
    </ligand>
</feature>
<comment type="caution">
    <text evidence="4">The sequence shown here is derived from an EMBL/GenBank/DDBJ whole genome shotgun (WGS) entry which is preliminary data.</text>
</comment>
<keyword evidence="2 4" id="KW-0418">Kinase</keyword>
<dbReference type="RefSeq" id="WP_416206425.1">
    <property type="nucleotide sequence ID" value="NZ_JBBKTX010000016.1"/>
</dbReference>
<dbReference type="EC" id="2.7.4.16" evidence="2"/>
<evidence type="ECO:0000313" key="4">
    <source>
        <dbReference type="EMBL" id="MFK4753379.1"/>
    </source>
</evidence>
<evidence type="ECO:0000256" key="2">
    <source>
        <dbReference type="HAMAP-Rule" id="MF_02128"/>
    </source>
</evidence>
<feature type="binding site" evidence="2">
    <location>
        <position position="218"/>
    </location>
    <ligand>
        <name>Mg(2+)</name>
        <dbReference type="ChEBI" id="CHEBI:18420"/>
        <label>5</label>
    </ligand>
</feature>
<keyword evidence="5" id="KW-1185">Reference proteome</keyword>
<comment type="catalytic activity">
    <reaction evidence="2">
        <text>thiamine phosphate + ATP = thiamine diphosphate + ADP</text>
        <dbReference type="Rhea" id="RHEA:15913"/>
        <dbReference type="ChEBI" id="CHEBI:30616"/>
        <dbReference type="ChEBI" id="CHEBI:37575"/>
        <dbReference type="ChEBI" id="CHEBI:58937"/>
        <dbReference type="ChEBI" id="CHEBI:456216"/>
        <dbReference type="EC" id="2.7.4.16"/>
    </reaction>
</comment>
<protein>
    <recommendedName>
        <fullName evidence="2">Thiamine-monophosphate kinase</fullName>
        <shortName evidence="2">TMP kinase</shortName>
        <shortName evidence="2">Thiamine-phosphate kinase</shortName>
        <ecNumber evidence="2">2.7.4.16</ecNumber>
    </recommendedName>
</protein>
<comment type="function">
    <text evidence="2">Catalyzes the ATP-dependent phosphorylation of thiamine-monophosphate (TMP) to form thiamine-pyrophosphate (TPP), the active form of vitamin B1.</text>
</comment>
<feature type="domain" description="PurM-like N-terminal" evidence="3">
    <location>
        <begin position="32"/>
        <end position="143"/>
    </location>
</feature>
<comment type="caution">
    <text evidence="2">Lacks conserved residue(s) required for the propagation of feature annotation.</text>
</comment>
<dbReference type="Gene3D" id="3.30.1330.10">
    <property type="entry name" value="PurM-like, N-terminal domain"/>
    <property type="match status" value="1"/>
</dbReference>
<dbReference type="InterPro" id="IPR006283">
    <property type="entry name" value="ThiL-like"/>
</dbReference>
<evidence type="ECO:0000313" key="5">
    <source>
        <dbReference type="Proteomes" id="UP001620597"/>
    </source>
</evidence>
<feature type="binding site" evidence="2">
    <location>
        <position position="261"/>
    </location>
    <ligand>
        <name>substrate</name>
    </ligand>
</feature>
<keyword evidence="2" id="KW-0479">Metal-binding</keyword>
<feature type="binding site" evidence="2">
    <location>
        <position position="51"/>
    </location>
    <ligand>
        <name>Mg(2+)</name>
        <dbReference type="ChEBI" id="CHEBI:18420"/>
        <label>1</label>
    </ligand>
</feature>
<feature type="binding site" evidence="2">
    <location>
        <position position="154"/>
    </location>
    <ligand>
        <name>ATP</name>
        <dbReference type="ChEBI" id="CHEBI:30616"/>
    </ligand>
</feature>
<feature type="binding site" evidence="2">
    <location>
        <position position="79"/>
    </location>
    <ligand>
        <name>Mg(2+)</name>
        <dbReference type="ChEBI" id="CHEBI:18420"/>
        <label>3</label>
    </ligand>
</feature>
<feature type="binding site" evidence="2">
    <location>
        <position position="49"/>
    </location>
    <ligand>
        <name>Mg(2+)</name>
        <dbReference type="ChEBI" id="CHEBI:18420"/>
        <label>4</label>
    </ligand>
</feature>
<dbReference type="InterPro" id="IPR036921">
    <property type="entry name" value="PurM-like_N_sf"/>
</dbReference>
<dbReference type="NCBIfam" id="TIGR01379">
    <property type="entry name" value="thiL"/>
    <property type="match status" value="1"/>
</dbReference>
<comment type="pathway">
    <text evidence="2">Cofactor biosynthesis; thiamine diphosphate biosynthesis; thiamine diphosphate from thiamine phosphate: step 1/1.</text>
</comment>
<dbReference type="SUPFAM" id="SSF55326">
    <property type="entry name" value="PurM N-terminal domain-like"/>
    <property type="match status" value="1"/>
</dbReference>
<proteinExistence type="inferred from homology"/>
<evidence type="ECO:0000259" key="3">
    <source>
        <dbReference type="Pfam" id="PF00586"/>
    </source>
</evidence>
<dbReference type="CDD" id="cd02194">
    <property type="entry name" value="ThiL"/>
    <property type="match status" value="1"/>
</dbReference>
<dbReference type="HAMAP" id="MF_02128">
    <property type="entry name" value="TMP_kinase"/>
    <property type="match status" value="1"/>
</dbReference>
<dbReference type="GO" id="GO:0009030">
    <property type="term" value="F:thiamine-phosphate kinase activity"/>
    <property type="evidence" value="ECO:0007669"/>
    <property type="project" value="UniProtKB-EC"/>
</dbReference>
<feature type="binding site" evidence="2">
    <location>
        <position position="217"/>
    </location>
    <ligand>
        <name>ATP</name>
        <dbReference type="ChEBI" id="CHEBI:30616"/>
    </ligand>
</feature>
<dbReference type="PIRSF" id="PIRSF005303">
    <property type="entry name" value="Thiam_monoph_kin"/>
    <property type="match status" value="1"/>
</dbReference>
<evidence type="ECO:0000256" key="1">
    <source>
        <dbReference type="ARBA" id="ARBA00022977"/>
    </source>
</evidence>
<feature type="binding site" evidence="2">
    <location>
        <position position="34"/>
    </location>
    <ligand>
        <name>Mg(2+)</name>
        <dbReference type="ChEBI" id="CHEBI:18420"/>
        <label>4</label>
    </ligand>
</feature>
<dbReference type="Pfam" id="PF00586">
    <property type="entry name" value="AIRS"/>
    <property type="match status" value="1"/>
</dbReference>
<sequence>MSEQPGGSEFALIQRCFSSGYPQNAATLLGVGDDASVICPPAGQHLVQSLDTQVADVHFPANAPAQLIAQRTLRCAVSDLAAMGATPQGFLLGLTLPDNQTDWLDDFAHGLRDAATEFGISLLGGDTTRGPALVISILVQGWVATAPTPTGLTRSGARVGDDVWVSGYIGAAALSLPTVLANPETTDGLAAAYYYPTPRLSLGQSLLGIATAALDISDGLLQDAHHIATASAVSLALTGEQIPTAVGCGHPDWPNCLTGGDDYELLFTASPAQQASIQALAQRLALPLSRIGQCQPSAPGQPPAVTVSLDGLPLQLKTSGYQHF</sequence>
<feature type="binding site" evidence="2">
    <location>
        <position position="58"/>
    </location>
    <ligand>
        <name>substrate</name>
    </ligand>
</feature>
<dbReference type="Proteomes" id="UP001620597">
    <property type="component" value="Unassembled WGS sequence"/>
</dbReference>
<dbReference type="InterPro" id="IPR036676">
    <property type="entry name" value="PurM-like_C_sf"/>
</dbReference>
<feature type="binding site" evidence="2">
    <location>
        <position position="126"/>
    </location>
    <ligand>
        <name>Mg(2+)</name>
        <dbReference type="ChEBI" id="CHEBI:18420"/>
        <label>1</label>
    </ligand>
</feature>
<feature type="binding site" evidence="2">
    <location>
        <position position="79"/>
    </location>
    <ligand>
        <name>Mg(2+)</name>
        <dbReference type="ChEBI" id="CHEBI:18420"/>
        <label>2</label>
    </ligand>
</feature>
<dbReference type="SUPFAM" id="SSF56042">
    <property type="entry name" value="PurM C-terminal domain-like"/>
    <property type="match status" value="1"/>
</dbReference>
<comment type="similarity">
    <text evidence="2">Belongs to the thiamine-monophosphate kinase family.</text>
</comment>